<evidence type="ECO:0000256" key="1">
    <source>
        <dbReference type="ARBA" id="ARBA00000830"/>
    </source>
</evidence>
<dbReference type="CDD" id="cd16417">
    <property type="entry name" value="HAD_PGPase"/>
    <property type="match status" value="1"/>
</dbReference>
<dbReference type="SFLD" id="SFLDG01129">
    <property type="entry name" value="C1.5:_HAD__Beta-PGM__Phosphata"/>
    <property type="match status" value="1"/>
</dbReference>
<protein>
    <recommendedName>
        <fullName evidence="5 10">Phosphoglycolate phosphatase</fullName>
        <shortName evidence="10">PGP</shortName>
        <shortName evidence="10">PGPase</shortName>
        <ecNumber evidence="5 10">3.1.3.18</ecNumber>
    </recommendedName>
</protein>
<dbReference type="AlphaFoldDB" id="A0A081NG93"/>
<comment type="function">
    <text evidence="10">Specifically catalyzes the dephosphorylation of 2-phosphoglycolate. Is involved in the dissimilation of the intracellular 2-phosphoglycolate formed during the DNA repair of 3'-phosphoglycolate ends, a major class of DNA lesions induced by oxidative stress.</text>
</comment>
<dbReference type="NCBIfam" id="TIGR01449">
    <property type="entry name" value="PGP_bact"/>
    <property type="match status" value="1"/>
</dbReference>
<organism evidence="11 12">
    <name type="scientific">Endozoicomonas numazuensis</name>
    <dbReference type="NCBI Taxonomy" id="1137799"/>
    <lineage>
        <taxon>Bacteria</taxon>
        <taxon>Pseudomonadati</taxon>
        <taxon>Pseudomonadota</taxon>
        <taxon>Gammaproteobacteria</taxon>
        <taxon>Oceanospirillales</taxon>
        <taxon>Endozoicomonadaceae</taxon>
        <taxon>Endozoicomonas</taxon>
    </lineage>
</organism>
<keyword evidence="9 10" id="KW-0119">Carbohydrate metabolism</keyword>
<dbReference type="RefSeq" id="WP_034837758.1">
    <property type="nucleotide sequence ID" value="NZ_JOKH01000003.1"/>
</dbReference>
<evidence type="ECO:0000313" key="12">
    <source>
        <dbReference type="Proteomes" id="UP000028073"/>
    </source>
</evidence>
<dbReference type="SFLD" id="SFLDS00003">
    <property type="entry name" value="Haloacid_Dehalogenase"/>
    <property type="match status" value="1"/>
</dbReference>
<dbReference type="GO" id="GO:0008967">
    <property type="term" value="F:phosphoglycolate phosphatase activity"/>
    <property type="evidence" value="ECO:0007669"/>
    <property type="project" value="UniProtKB-UniRule"/>
</dbReference>
<keyword evidence="8 10" id="KW-0460">Magnesium</keyword>
<dbReference type="InterPro" id="IPR023214">
    <property type="entry name" value="HAD_sf"/>
</dbReference>
<dbReference type="EMBL" id="JOKH01000003">
    <property type="protein sequence ID" value="KEQ17466.1"/>
    <property type="molecule type" value="Genomic_DNA"/>
</dbReference>
<comment type="pathway">
    <text evidence="3 10">Organic acid metabolism; glycolate biosynthesis; glycolate from 2-phosphoglycolate: step 1/1.</text>
</comment>
<dbReference type="GO" id="GO:0005829">
    <property type="term" value="C:cytosol"/>
    <property type="evidence" value="ECO:0007669"/>
    <property type="project" value="TreeGrafter"/>
</dbReference>
<dbReference type="SFLD" id="SFLDG01135">
    <property type="entry name" value="C1.5.6:_HAD__Beta-PGM__Phospha"/>
    <property type="match status" value="1"/>
</dbReference>
<evidence type="ECO:0000256" key="9">
    <source>
        <dbReference type="ARBA" id="ARBA00023277"/>
    </source>
</evidence>
<dbReference type="OrthoDB" id="9776368at2"/>
<dbReference type="InterPro" id="IPR023198">
    <property type="entry name" value="PGP-like_dom2"/>
</dbReference>
<dbReference type="GO" id="GO:0046872">
    <property type="term" value="F:metal ion binding"/>
    <property type="evidence" value="ECO:0007669"/>
    <property type="project" value="UniProtKB-KW"/>
</dbReference>
<dbReference type="SUPFAM" id="SSF56784">
    <property type="entry name" value="HAD-like"/>
    <property type="match status" value="1"/>
</dbReference>
<evidence type="ECO:0000256" key="7">
    <source>
        <dbReference type="ARBA" id="ARBA00022801"/>
    </source>
</evidence>
<dbReference type="GO" id="GO:0005975">
    <property type="term" value="P:carbohydrate metabolic process"/>
    <property type="evidence" value="ECO:0007669"/>
    <property type="project" value="InterPro"/>
</dbReference>
<sequence>MKLFELLDSPVQLIMYDLDGTLVDSVPDLAIALDKMLTDLNLPVAGDEKARLWVGNGIPSLVQRALADDMMGDQPGIVDEETFTRALERFKHHYAIEVGQHSSLYPGVFTFLSQIHKAGIKQAVVTNKSEIFTESLLKHMGIEHFFELSIGGDSLNEKKPHPMPLQHTMKHFDCTRDNTLMIGDSRNDVKAARAAEVKVVGLPYGYNHGEPIESAYPDTVVSDLTELL</sequence>
<dbReference type="UniPathway" id="UPA00865">
    <property type="reaction ID" value="UER00834"/>
</dbReference>
<dbReference type="NCBIfam" id="NF009695">
    <property type="entry name" value="PRK13222.1-2"/>
    <property type="match status" value="1"/>
</dbReference>
<dbReference type="GO" id="GO:0006281">
    <property type="term" value="P:DNA repair"/>
    <property type="evidence" value="ECO:0007669"/>
    <property type="project" value="TreeGrafter"/>
</dbReference>
<keyword evidence="7 10" id="KW-0378">Hydrolase</keyword>
<name>A0A081NG93_9GAMM</name>
<dbReference type="GO" id="GO:0046295">
    <property type="term" value="P:glycolate biosynthetic process"/>
    <property type="evidence" value="ECO:0007669"/>
    <property type="project" value="UniProtKB-UniRule"/>
</dbReference>
<dbReference type="eggNOG" id="COG0546">
    <property type="taxonomic scope" value="Bacteria"/>
</dbReference>
<dbReference type="Gene3D" id="1.10.150.240">
    <property type="entry name" value="Putative phosphatase, domain 2"/>
    <property type="match status" value="1"/>
</dbReference>
<dbReference type="InterPro" id="IPR041492">
    <property type="entry name" value="HAD_2"/>
</dbReference>
<evidence type="ECO:0000256" key="2">
    <source>
        <dbReference type="ARBA" id="ARBA00001946"/>
    </source>
</evidence>
<dbReference type="PANTHER" id="PTHR43434">
    <property type="entry name" value="PHOSPHOGLYCOLATE PHOSPHATASE"/>
    <property type="match status" value="1"/>
</dbReference>
<keyword evidence="6 10" id="KW-0479">Metal-binding</keyword>
<evidence type="ECO:0000256" key="4">
    <source>
        <dbReference type="ARBA" id="ARBA00006171"/>
    </source>
</evidence>
<evidence type="ECO:0000256" key="8">
    <source>
        <dbReference type="ARBA" id="ARBA00022842"/>
    </source>
</evidence>
<dbReference type="PANTHER" id="PTHR43434:SF1">
    <property type="entry name" value="PHOSPHOGLYCOLATE PHOSPHATASE"/>
    <property type="match status" value="1"/>
</dbReference>
<dbReference type="InterPro" id="IPR037512">
    <property type="entry name" value="PGPase_prok"/>
</dbReference>
<comment type="cofactor">
    <cofactor evidence="2 10">
        <name>Mg(2+)</name>
        <dbReference type="ChEBI" id="CHEBI:18420"/>
    </cofactor>
</comment>
<dbReference type="Gene3D" id="3.40.50.1000">
    <property type="entry name" value="HAD superfamily/HAD-like"/>
    <property type="match status" value="1"/>
</dbReference>
<evidence type="ECO:0000313" key="11">
    <source>
        <dbReference type="EMBL" id="KEQ17466.1"/>
    </source>
</evidence>
<dbReference type="EC" id="3.1.3.18" evidence="5 10"/>
<dbReference type="InterPro" id="IPR050155">
    <property type="entry name" value="HAD-like_hydrolase_sf"/>
</dbReference>
<dbReference type="STRING" id="1137799.GZ78_16975"/>
<dbReference type="PRINTS" id="PR00413">
    <property type="entry name" value="HADHALOGNASE"/>
</dbReference>
<reference evidence="11 12" key="1">
    <citation type="submission" date="2014-06" db="EMBL/GenBank/DDBJ databases">
        <title>Whole Genome Sequences of Three Symbiotic Endozoicomonas Bacteria.</title>
        <authorList>
            <person name="Neave M.J."/>
            <person name="Apprill A."/>
            <person name="Voolstra C.R."/>
        </authorList>
    </citation>
    <scope>NUCLEOTIDE SEQUENCE [LARGE SCALE GENOMIC DNA]</scope>
    <source>
        <strain evidence="11 12">DSM 25634</strain>
    </source>
</reference>
<dbReference type="Pfam" id="PF13419">
    <property type="entry name" value="HAD_2"/>
    <property type="match status" value="1"/>
</dbReference>
<accession>A0A081NG93</accession>
<evidence type="ECO:0000256" key="5">
    <source>
        <dbReference type="ARBA" id="ARBA00013078"/>
    </source>
</evidence>
<feature type="binding site" evidence="10">
    <location>
        <position position="17"/>
    </location>
    <ligand>
        <name>Mg(2+)</name>
        <dbReference type="ChEBI" id="CHEBI:18420"/>
    </ligand>
</feature>
<dbReference type="InterPro" id="IPR006439">
    <property type="entry name" value="HAD-SF_hydro_IA"/>
</dbReference>
<comment type="caution">
    <text evidence="11">The sequence shown here is derived from an EMBL/GenBank/DDBJ whole genome shotgun (WGS) entry which is preliminary data.</text>
</comment>
<feature type="active site" description="Nucleophile" evidence="10">
    <location>
        <position position="17"/>
    </location>
</feature>
<evidence type="ECO:0000256" key="10">
    <source>
        <dbReference type="HAMAP-Rule" id="MF_00495"/>
    </source>
</evidence>
<dbReference type="InterPro" id="IPR036412">
    <property type="entry name" value="HAD-like_sf"/>
</dbReference>
<comment type="similarity">
    <text evidence="4 10">Belongs to the HAD-like hydrolase superfamily. CbbY/CbbZ/Gph/YieH family.</text>
</comment>
<evidence type="ECO:0000256" key="6">
    <source>
        <dbReference type="ARBA" id="ARBA00022723"/>
    </source>
</evidence>
<dbReference type="Proteomes" id="UP000028073">
    <property type="component" value="Unassembled WGS sequence"/>
</dbReference>
<comment type="catalytic activity">
    <reaction evidence="1 10">
        <text>2-phosphoglycolate + H2O = glycolate + phosphate</text>
        <dbReference type="Rhea" id="RHEA:14369"/>
        <dbReference type="ChEBI" id="CHEBI:15377"/>
        <dbReference type="ChEBI" id="CHEBI:29805"/>
        <dbReference type="ChEBI" id="CHEBI:43474"/>
        <dbReference type="ChEBI" id="CHEBI:58033"/>
        <dbReference type="EC" id="3.1.3.18"/>
    </reaction>
</comment>
<gene>
    <name evidence="11" type="ORF">GZ78_16975</name>
</gene>
<proteinExistence type="inferred from homology"/>
<feature type="binding site" evidence="10">
    <location>
        <position position="19"/>
    </location>
    <ligand>
        <name>Mg(2+)</name>
        <dbReference type="ChEBI" id="CHEBI:18420"/>
    </ligand>
</feature>
<dbReference type="NCBIfam" id="TIGR01549">
    <property type="entry name" value="HAD-SF-IA-v1"/>
    <property type="match status" value="1"/>
</dbReference>
<keyword evidence="12" id="KW-1185">Reference proteome</keyword>
<dbReference type="FunFam" id="3.40.50.1000:FF:000022">
    <property type="entry name" value="Phosphoglycolate phosphatase"/>
    <property type="match status" value="1"/>
</dbReference>
<dbReference type="HAMAP" id="MF_00495">
    <property type="entry name" value="GPH_hydrolase_bact"/>
    <property type="match status" value="1"/>
</dbReference>
<feature type="binding site" evidence="10">
    <location>
        <position position="184"/>
    </location>
    <ligand>
        <name>Mg(2+)</name>
        <dbReference type="ChEBI" id="CHEBI:18420"/>
    </ligand>
</feature>
<evidence type="ECO:0000256" key="3">
    <source>
        <dbReference type="ARBA" id="ARBA00004818"/>
    </source>
</evidence>